<reference evidence="1" key="1">
    <citation type="submission" date="2018-05" db="EMBL/GenBank/DDBJ databases">
        <authorList>
            <person name="Lanie J.A."/>
            <person name="Ng W.-L."/>
            <person name="Kazmierczak K.M."/>
            <person name="Andrzejewski T.M."/>
            <person name="Davidsen T.M."/>
            <person name="Wayne K.J."/>
            <person name="Tettelin H."/>
            <person name="Glass J.I."/>
            <person name="Rusch D."/>
            <person name="Podicherti R."/>
            <person name="Tsui H.-C.T."/>
            <person name="Winkler M.E."/>
        </authorList>
    </citation>
    <scope>NUCLEOTIDE SEQUENCE</scope>
</reference>
<protein>
    <submittedName>
        <fullName evidence="1">Uncharacterized protein</fullName>
    </submittedName>
</protein>
<organism evidence="1">
    <name type="scientific">marine metagenome</name>
    <dbReference type="NCBI Taxonomy" id="408172"/>
    <lineage>
        <taxon>unclassified sequences</taxon>
        <taxon>metagenomes</taxon>
        <taxon>ecological metagenomes</taxon>
    </lineage>
</organism>
<evidence type="ECO:0000313" key="1">
    <source>
        <dbReference type="EMBL" id="SVB54984.1"/>
    </source>
</evidence>
<sequence>MTVPIHNEDSIMRDIRQTNTGKGLRIVRTIPLDMDVPSSRRNVDVCSENFGNNVRWLLRNLGVRNSEHPQFSETVKKLKILAKKIKI</sequence>
<accession>A0A382EY11</accession>
<proteinExistence type="predicted"/>
<gene>
    <name evidence="1" type="ORF">METZ01_LOCUS207838</name>
</gene>
<dbReference type="AlphaFoldDB" id="A0A382EY11"/>
<dbReference type="EMBL" id="UINC01046669">
    <property type="protein sequence ID" value="SVB54984.1"/>
    <property type="molecule type" value="Genomic_DNA"/>
</dbReference>
<name>A0A382EY11_9ZZZZ</name>